<organism evidence="2 3">
    <name type="scientific">Candidatus Glassbacteria bacterium RIFCSPLOWO2_12_FULL_58_11</name>
    <dbReference type="NCBI Taxonomy" id="1817867"/>
    <lineage>
        <taxon>Bacteria</taxon>
        <taxon>Candidatus Glassiibacteriota</taxon>
    </lineage>
</organism>
<dbReference type="SUPFAM" id="SSF53335">
    <property type="entry name" value="S-adenosyl-L-methionine-dependent methyltransferases"/>
    <property type="match status" value="1"/>
</dbReference>
<evidence type="ECO:0000259" key="1">
    <source>
        <dbReference type="Pfam" id="PF08242"/>
    </source>
</evidence>
<comment type="caution">
    <text evidence="2">The sequence shown here is derived from an EMBL/GenBank/DDBJ whole genome shotgun (WGS) entry which is preliminary data.</text>
</comment>
<proteinExistence type="predicted"/>
<sequence length="305" mass="34772">MWRQILSEIAALPRAKRREALARARESLPAEKTEEWNSSFSEDSLYEAWTTIEPMRELYKYNRRVIREFLDARPGWHIVEIGGGNGALWRDFFRENERGSFTLIDPQESAREAVKSALPGSLKFRVLAGRVEEAEIPPADLIVCGLMLHHVAGLDSNQRKRYGLEGPGKLELLERFLSSVRPGRGICILNESDVYTEIDLAPDDPLLIDRLIDSYITRAAPAVAASLEEPGLDPELGRRLEAILIHWCIGQVETAGTSLRLERDVFELDTTCWLRLLERAGARIISHRFTDDWNLFHQYVFTSVD</sequence>
<feature type="domain" description="Methyltransferase type 12" evidence="1">
    <location>
        <begin position="79"/>
        <end position="155"/>
    </location>
</feature>
<dbReference type="STRING" id="1817867.A3F83_02765"/>
<name>A0A1F5YMF3_9BACT</name>
<accession>A0A1F5YMF3</accession>
<dbReference type="Pfam" id="PF08242">
    <property type="entry name" value="Methyltransf_12"/>
    <property type="match status" value="1"/>
</dbReference>
<evidence type="ECO:0000313" key="2">
    <source>
        <dbReference type="EMBL" id="OGG01326.1"/>
    </source>
</evidence>
<reference evidence="2 3" key="1">
    <citation type="journal article" date="2016" name="Nat. Commun.">
        <title>Thousands of microbial genomes shed light on interconnected biogeochemical processes in an aquifer system.</title>
        <authorList>
            <person name="Anantharaman K."/>
            <person name="Brown C.T."/>
            <person name="Hug L.A."/>
            <person name="Sharon I."/>
            <person name="Castelle C.J."/>
            <person name="Probst A.J."/>
            <person name="Thomas B.C."/>
            <person name="Singh A."/>
            <person name="Wilkins M.J."/>
            <person name="Karaoz U."/>
            <person name="Brodie E.L."/>
            <person name="Williams K.H."/>
            <person name="Hubbard S.S."/>
            <person name="Banfield J.F."/>
        </authorList>
    </citation>
    <scope>NUCLEOTIDE SEQUENCE [LARGE SCALE GENOMIC DNA]</scope>
</reference>
<dbReference type="InterPro" id="IPR013217">
    <property type="entry name" value="Methyltransf_12"/>
</dbReference>
<gene>
    <name evidence="2" type="ORF">A3F83_02765</name>
</gene>
<dbReference type="AlphaFoldDB" id="A0A1F5YMF3"/>
<dbReference type="EMBL" id="MFIX01000210">
    <property type="protein sequence ID" value="OGG01326.1"/>
    <property type="molecule type" value="Genomic_DNA"/>
</dbReference>
<dbReference type="Proteomes" id="UP000179129">
    <property type="component" value="Unassembled WGS sequence"/>
</dbReference>
<evidence type="ECO:0000313" key="3">
    <source>
        <dbReference type="Proteomes" id="UP000179129"/>
    </source>
</evidence>
<dbReference type="Gene3D" id="3.40.50.150">
    <property type="entry name" value="Vaccinia Virus protein VP39"/>
    <property type="match status" value="1"/>
</dbReference>
<protein>
    <recommendedName>
        <fullName evidence="1">Methyltransferase type 12 domain-containing protein</fullName>
    </recommendedName>
</protein>
<dbReference type="InterPro" id="IPR029063">
    <property type="entry name" value="SAM-dependent_MTases_sf"/>
</dbReference>